<keyword evidence="1" id="KW-0808">Transferase</keyword>
<gene>
    <name evidence="1" type="ORF">L2689_13140</name>
</gene>
<keyword evidence="2" id="KW-1185">Reference proteome</keyword>
<dbReference type="Proteomes" id="UP001203212">
    <property type="component" value="Unassembled WGS sequence"/>
</dbReference>
<reference evidence="1 2" key="1">
    <citation type="submission" date="2022-01" db="EMBL/GenBank/DDBJ databases">
        <title>Whole genome-based taxonomy of the Shewanellaceae.</title>
        <authorList>
            <person name="Martin-Rodriguez A.J."/>
        </authorList>
    </citation>
    <scope>NUCLEOTIDE SEQUENCE [LARGE SCALE GENOMIC DNA]</scope>
    <source>
        <strain evidence="1 2">JCM 17801</strain>
    </source>
</reference>
<dbReference type="RefSeq" id="WP_188842759.1">
    <property type="nucleotide sequence ID" value="NZ_BMOT01000010.1"/>
</dbReference>
<dbReference type="SUPFAM" id="SSF53335">
    <property type="entry name" value="S-adenosyl-L-methionine-dependent methyltransferases"/>
    <property type="match status" value="1"/>
</dbReference>
<dbReference type="EMBL" id="JAKILK010000007">
    <property type="protein sequence ID" value="MCL1118181.1"/>
    <property type="molecule type" value="Genomic_DNA"/>
</dbReference>
<name>A0ABT0L392_9GAMM</name>
<keyword evidence="1" id="KW-0489">Methyltransferase</keyword>
<evidence type="ECO:0000313" key="2">
    <source>
        <dbReference type="Proteomes" id="UP001203212"/>
    </source>
</evidence>
<comment type="caution">
    <text evidence="1">The sequence shown here is derived from an EMBL/GenBank/DDBJ whole genome shotgun (WGS) entry which is preliminary data.</text>
</comment>
<proteinExistence type="predicted"/>
<dbReference type="Gene3D" id="3.40.50.150">
    <property type="entry name" value="Vaccinia Virus protein VP39"/>
    <property type="match status" value="1"/>
</dbReference>
<dbReference type="Pfam" id="PF01209">
    <property type="entry name" value="Ubie_methyltran"/>
    <property type="match status" value="1"/>
</dbReference>
<sequence length="319" mass="36445">MSQHWSDYWEQGYVTSFGSELTQNYQGELKNIWESFATKLPANFEVLDLCTGNASLPLLIQDCLSENELNGHITAVDLAQVKLDEKRHKNSKIHIELISGVNCEALPFESGRFDFCISQFGIEYSSILQTLSEISRVLKVNGQCLLVLHHIDSRILQTNRKIYQFINQPQVQSLLQNMSKLILAMGEISTHEDVIKIKQDQECEAIRSNINKDIKTLIQTDELTAKESELMMYVGQFFTQGMFWPISKKQQFLNFIEQEISSSKVRLTELINAAVDEEKLDSIICETRKLNLGLVKAEMVIENEELIAYTLSLQKDNVG</sequence>
<protein>
    <submittedName>
        <fullName evidence="1">Class I SAM-dependent methyltransferase</fullName>
    </submittedName>
</protein>
<organism evidence="1 2">
    <name type="scientific">Shewanella aestuarii</name>
    <dbReference type="NCBI Taxonomy" id="1028752"/>
    <lineage>
        <taxon>Bacteria</taxon>
        <taxon>Pseudomonadati</taxon>
        <taxon>Pseudomonadota</taxon>
        <taxon>Gammaproteobacteria</taxon>
        <taxon>Alteromonadales</taxon>
        <taxon>Shewanellaceae</taxon>
        <taxon>Shewanella</taxon>
    </lineage>
</organism>
<dbReference type="GO" id="GO:0008168">
    <property type="term" value="F:methyltransferase activity"/>
    <property type="evidence" value="ECO:0007669"/>
    <property type="project" value="UniProtKB-KW"/>
</dbReference>
<dbReference type="GO" id="GO:0032259">
    <property type="term" value="P:methylation"/>
    <property type="evidence" value="ECO:0007669"/>
    <property type="project" value="UniProtKB-KW"/>
</dbReference>
<dbReference type="InterPro" id="IPR029063">
    <property type="entry name" value="SAM-dependent_MTases_sf"/>
</dbReference>
<evidence type="ECO:0000313" key="1">
    <source>
        <dbReference type="EMBL" id="MCL1118181.1"/>
    </source>
</evidence>
<accession>A0ABT0L392</accession>